<dbReference type="EC" id="3.4.19.12" evidence="4"/>
<dbReference type="InterPro" id="IPR018200">
    <property type="entry name" value="USP_CS"/>
</dbReference>
<dbReference type="GO" id="GO:0005829">
    <property type="term" value="C:cytosol"/>
    <property type="evidence" value="ECO:0007669"/>
    <property type="project" value="TreeGrafter"/>
</dbReference>
<comment type="catalytic activity">
    <reaction evidence="1">
        <text>Thiol-dependent hydrolysis of ester, thioester, amide, peptide and isopeptide bonds formed by the C-terminal Gly of ubiquitin (a 76-residue protein attached to proteins as an intracellular targeting signal).</text>
        <dbReference type="EC" id="3.4.19.12"/>
    </reaction>
</comment>
<evidence type="ECO:0000256" key="14">
    <source>
        <dbReference type="SAM" id="MobiDB-lite"/>
    </source>
</evidence>
<evidence type="ECO:0000256" key="5">
    <source>
        <dbReference type="ARBA" id="ARBA00022670"/>
    </source>
</evidence>
<gene>
    <name evidence="16" type="ORF">AGLY_002928</name>
</gene>
<dbReference type="InterPro" id="IPR038765">
    <property type="entry name" value="Papain-like_cys_pep_sf"/>
</dbReference>
<keyword evidence="6" id="KW-0833">Ubl conjugation pathway</keyword>
<feature type="compositionally biased region" description="Low complexity" evidence="14">
    <location>
        <begin position="47"/>
        <end position="65"/>
    </location>
</feature>
<evidence type="ECO:0000256" key="13">
    <source>
        <dbReference type="ARBA" id="ARBA00043009"/>
    </source>
</evidence>
<comment type="similarity">
    <text evidence="3">Belongs to the peptidase C19 family.</text>
</comment>
<keyword evidence="8" id="KW-0788">Thiol protease</keyword>
<dbReference type="InterPro" id="IPR001394">
    <property type="entry name" value="Peptidase_C19_UCH"/>
</dbReference>
<comment type="caution">
    <text evidence="16">The sequence shown here is derived from an EMBL/GenBank/DDBJ whole genome shotgun (WGS) entry which is preliminary data.</text>
</comment>
<keyword evidence="5" id="KW-0645">Protease</keyword>
<evidence type="ECO:0000256" key="7">
    <source>
        <dbReference type="ARBA" id="ARBA00022801"/>
    </source>
</evidence>
<evidence type="ECO:0000256" key="10">
    <source>
        <dbReference type="ARBA" id="ARBA00041300"/>
    </source>
</evidence>
<dbReference type="PROSITE" id="PS50235">
    <property type="entry name" value="USP_3"/>
    <property type="match status" value="1"/>
</dbReference>
<reference evidence="16 17" key="1">
    <citation type="submission" date="2019-08" db="EMBL/GenBank/DDBJ databases">
        <title>The genome of the soybean aphid Biotype 1, its phylome, world population structure and adaptation to the North American continent.</title>
        <authorList>
            <person name="Giordano R."/>
            <person name="Donthu R.K."/>
            <person name="Hernandez A.G."/>
            <person name="Wright C.L."/>
            <person name="Zimin A.V."/>
        </authorList>
    </citation>
    <scope>NUCLEOTIDE SEQUENCE [LARGE SCALE GENOMIC DNA]</scope>
    <source>
        <tissue evidence="16">Whole aphids</tissue>
    </source>
</reference>
<comment type="subcellular location">
    <subcellularLocation>
        <location evidence="2">Nucleus</location>
        <location evidence="2">Nucleolus</location>
    </subcellularLocation>
</comment>
<evidence type="ECO:0000256" key="3">
    <source>
        <dbReference type="ARBA" id="ARBA00009085"/>
    </source>
</evidence>
<sequence>LRFGQKTGVARLVTPVDAKPPHLKTIMTSTLNEFDVTATGASETPEPAVGSGPSQQSSSASQTPVRGVPSLAPFAGNNTAEKERKTGYVGEKDTDLHDRSLQVTTGELAGSPKSTSGDRGDMGVAIQAPIPFTTGAETVVSQMNTQPSIVGGSDEQPLCSAMENLDTDKVPRLPKPRVVLYPSECVQLGWQDEKMAVGSGLVNTGVICYINSTLQALFHIPAFTNWLLNDEQHQKMCQQKIEFAKDCIVCMVRETFKLTQKQTGCSFKASLITNRLSLICKHLSLYCQEDAHEFLCYLIESMERCYLSVLGHSAKSLDNYSIETTPIHQIFSGYIRTEVTCGNKCGYVSTTYQNFKDMILDIDGSEDVNDAIENYFVSEILDGFTCEGCKRQGAAGKIFAIEKAPNVLCVQLKRYNYDMSGRQTKNCKSIKINRKIYLKLNDQPPLRYHLVSMINHHGRTLDSGHYTTLGLTPYGYYYFNDSDVYQTNFKEHSKSTNSYIIFYELKPSENKTNKPPADDKPSQSGVVSGRGGQCGGISDYEDCFADKDIYLYITVSTSITIL</sequence>
<feature type="region of interest" description="Disordered" evidence="14">
    <location>
        <begin position="510"/>
        <end position="530"/>
    </location>
</feature>
<evidence type="ECO:0000256" key="8">
    <source>
        <dbReference type="ARBA" id="ARBA00022807"/>
    </source>
</evidence>
<dbReference type="GO" id="GO:0042981">
    <property type="term" value="P:regulation of apoptotic process"/>
    <property type="evidence" value="ECO:0007669"/>
    <property type="project" value="TreeGrafter"/>
</dbReference>
<accession>A0A6G0U231</accession>
<name>A0A6G0U231_APHGL</name>
<evidence type="ECO:0000256" key="4">
    <source>
        <dbReference type="ARBA" id="ARBA00012759"/>
    </source>
</evidence>
<keyword evidence="7" id="KW-0378">Hydrolase</keyword>
<evidence type="ECO:0000313" key="16">
    <source>
        <dbReference type="EMBL" id="KAE9543017.1"/>
    </source>
</evidence>
<keyword evidence="17" id="KW-1185">Reference proteome</keyword>
<dbReference type="AlphaFoldDB" id="A0A6G0U231"/>
<evidence type="ECO:0000256" key="12">
    <source>
        <dbReference type="ARBA" id="ARBA00042420"/>
    </source>
</evidence>
<dbReference type="PANTHER" id="PTHR24006">
    <property type="entry name" value="UBIQUITIN CARBOXYL-TERMINAL HYDROLASE"/>
    <property type="match status" value="1"/>
</dbReference>
<evidence type="ECO:0000256" key="11">
    <source>
        <dbReference type="ARBA" id="ARBA00042154"/>
    </source>
</evidence>
<dbReference type="Gene3D" id="3.90.70.10">
    <property type="entry name" value="Cysteine proteinases"/>
    <property type="match status" value="1"/>
</dbReference>
<evidence type="ECO:0000256" key="9">
    <source>
        <dbReference type="ARBA" id="ARBA00039432"/>
    </source>
</evidence>
<protein>
    <recommendedName>
        <fullName evidence="9">Ubiquitin carboxyl-terminal hydrolase 36</fullName>
        <ecNumber evidence="4">3.4.19.12</ecNumber>
    </recommendedName>
    <alternativeName>
        <fullName evidence="12">Deubiquitinating enzyme 36</fullName>
    </alternativeName>
    <alternativeName>
        <fullName evidence="11">Protein scrawny</fullName>
    </alternativeName>
    <alternativeName>
        <fullName evidence="10">Ubiquitin thioesterase 36</fullName>
    </alternativeName>
    <alternativeName>
        <fullName evidence="13">Ubiquitin-specific-processing protease 36</fullName>
    </alternativeName>
</protein>
<dbReference type="OrthoDB" id="420187at2759"/>
<feature type="compositionally biased region" description="Basic and acidic residues" evidence="14">
    <location>
        <begin position="510"/>
        <end position="521"/>
    </location>
</feature>
<dbReference type="Proteomes" id="UP000475862">
    <property type="component" value="Unassembled WGS sequence"/>
</dbReference>
<dbReference type="GO" id="GO:0006508">
    <property type="term" value="P:proteolysis"/>
    <property type="evidence" value="ECO:0007669"/>
    <property type="project" value="UniProtKB-KW"/>
</dbReference>
<evidence type="ECO:0000256" key="2">
    <source>
        <dbReference type="ARBA" id="ARBA00004604"/>
    </source>
</evidence>
<proteinExistence type="inferred from homology"/>
<evidence type="ECO:0000259" key="15">
    <source>
        <dbReference type="PROSITE" id="PS50235"/>
    </source>
</evidence>
<dbReference type="InterPro" id="IPR050164">
    <property type="entry name" value="Peptidase_C19"/>
</dbReference>
<evidence type="ECO:0000313" key="17">
    <source>
        <dbReference type="Proteomes" id="UP000475862"/>
    </source>
</evidence>
<feature type="compositionally biased region" description="Basic and acidic residues" evidence="14">
    <location>
        <begin position="80"/>
        <end position="100"/>
    </location>
</feature>
<feature type="domain" description="USP" evidence="15">
    <location>
        <begin position="199"/>
        <end position="506"/>
    </location>
</feature>
<dbReference type="GO" id="GO:0004843">
    <property type="term" value="F:cysteine-type deubiquitinase activity"/>
    <property type="evidence" value="ECO:0007669"/>
    <property type="project" value="UniProtKB-EC"/>
</dbReference>
<evidence type="ECO:0000256" key="6">
    <source>
        <dbReference type="ARBA" id="ARBA00022786"/>
    </source>
</evidence>
<dbReference type="GO" id="GO:0005730">
    <property type="term" value="C:nucleolus"/>
    <property type="evidence" value="ECO:0007669"/>
    <property type="project" value="UniProtKB-SubCell"/>
</dbReference>
<dbReference type="GO" id="GO:0016579">
    <property type="term" value="P:protein deubiquitination"/>
    <property type="evidence" value="ECO:0007669"/>
    <property type="project" value="InterPro"/>
</dbReference>
<feature type="region of interest" description="Disordered" evidence="14">
    <location>
        <begin position="41"/>
        <end position="122"/>
    </location>
</feature>
<dbReference type="SUPFAM" id="SSF54001">
    <property type="entry name" value="Cysteine proteinases"/>
    <property type="match status" value="1"/>
</dbReference>
<dbReference type="InterPro" id="IPR028889">
    <property type="entry name" value="USP"/>
</dbReference>
<organism evidence="16 17">
    <name type="scientific">Aphis glycines</name>
    <name type="common">Soybean aphid</name>
    <dbReference type="NCBI Taxonomy" id="307491"/>
    <lineage>
        <taxon>Eukaryota</taxon>
        <taxon>Metazoa</taxon>
        <taxon>Ecdysozoa</taxon>
        <taxon>Arthropoda</taxon>
        <taxon>Hexapoda</taxon>
        <taxon>Insecta</taxon>
        <taxon>Pterygota</taxon>
        <taxon>Neoptera</taxon>
        <taxon>Paraneoptera</taxon>
        <taxon>Hemiptera</taxon>
        <taxon>Sternorrhyncha</taxon>
        <taxon>Aphidomorpha</taxon>
        <taxon>Aphidoidea</taxon>
        <taxon>Aphididae</taxon>
        <taxon>Aphidini</taxon>
        <taxon>Aphis</taxon>
        <taxon>Aphis</taxon>
    </lineage>
</organism>
<feature type="non-terminal residue" evidence="16">
    <location>
        <position position="1"/>
    </location>
</feature>
<dbReference type="PROSITE" id="PS00973">
    <property type="entry name" value="USP_2"/>
    <property type="match status" value="1"/>
</dbReference>
<dbReference type="Pfam" id="PF00443">
    <property type="entry name" value="UCH"/>
    <property type="match status" value="1"/>
</dbReference>
<evidence type="ECO:0000256" key="1">
    <source>
        <dbReference type="ARBA" id="ARBA00000707"/>
    </source>
</evidence>
<dbReference type="PANTHER" id="PTHR24006:SF758">
    <property type="entry name" value="UBIQUITIN CARBOXYL-TERMINAL HYDROLASE 36"/>
    <property type="match status" value="1"/>
</dbReference>
<dbReference type="EMBL" id="VYZN01000009">
    <property type="protein sequence ID" value="KAE9543017.1"/>
    <property type="molecule type" value="Genomic_DNA"/>
</dbReference>